<name>A0A834PCY0_VESPE</name>
<proteinExistence type="predicted"/>
<keyword evidence="3" id="KW-1185">Reference proteome</keyword>
<dbReference type="AlphaFoldDB" id="A0A834PCY0"/>
<dbReference type="PROSITE" id="PS50835">
    <property type="entry name" value="IG_LIKE"/>
    <property type="match status" value="1"/>
</dbReference>
<dbReference type="PANTHER" id="PTHR21261:SF15">
    <property type="entry name" value="BEATEN PATH IIIA, ISOFORM D-RELATED"/>
    <property type="match status" value="1"/>
</dbReference>
<evidence type="ECO:0000259" key="1">
    <source>
        <dbReference type="PROSITE" id="PS50835"/>
    </source>
</evidence>
<organism evidence="2 3">
    <name type="scientific">Vespula pensylvanica</name>
    <name type="common">Western yellow jacket</name>
    <name type="synonym">Wasp</name>
    <dbReference type="NCBI Taxonomy" id="30213"/>
    <lineage>
        <taxon>Eukaryota</taxon>
        <taxon>Metazoa</taxon>
        <taxon>Ecdysozoa</taxon>
        <taxon>Arthropoda</taxon>
        <taxon>Hexapoda</taxon>
        <taxon>Insecta</taxon>
        <taxon>Pterygota</taxon>
        <taxon>Neoptera</taxon>
        <taxon>Endopterygota</taxon>
        <taxon>Hymenoptera</taxon>
        <taxon>Apocrita</taxon>
        <taxon>Aculeata</taxon>
        <taxon>Vespoidea</taxon>
        <taxon>Vespidae</taxon>
        <taxon>Vespinae</taxon>
        <taxon>Vespula</taxon>
    </lineage>
</organism>
<comment type="caution">
    <text evidence="2">The sequence shown here is derived from an EMBL/GenBank/DDBJ whole genome shotgun (WGS) entry which is preliminary data.</text>
</comment>
<gene>
    <name evidence="2" type="ORF">H0235_003824</name>
</gene>
<dbReference type="Proteomes" id="UP000600918">
    <property type="component" value="Unassembled WGS sequence"/>
</dbReference>
<dbReference type="EMBL" id="JACSDY010000002">
    <property type="protein sequence ID" value="KAF7435633.1"/>
    <property type="molecule type" value="Genomic_DNA"/>
</dbReference>
<evidence type="ECO:0000313" key="2">
    <source>
        <dbReference type="EMBL" id="KAF7435633.1"/>
    </source>
</evidence>
<accession>A0A834PCY0</accession>
<dbReference type="PANTHER" id="PTHR21261">
    <property type="entry name" value="BEAT PROTEIN"/>
    <property type="match status" value="1"/>
</dbReference>
<feature type="domain" description="Ig-like" evidence="1">
    <location>
        <begin position="54"/>
        <end position="168"/>
    </location>
</feature>
<evidence type="ECO:0000313" key="3">
    <source>
        <dbReference type="Proteomes" id="UP000600918"/>
    </source>
</evidence>
<reference evidence="2" key="1">
    <citation type="journal article" date="2020" name="G3 (Bethesda)">
        <title>High-Quality Assemblies for Three Invasive Social Wasps from the &lt;i&gt;Vespula&lt;/i&gt; Genus.</title>
        <authorList>
            <person name="Harrop T.W.R."/>
            <person name="Guhlin J."/>
            <person name="McLaughlin G.M."/>
            <person name="Permina E."/>
            <person name="Stockwell P."/>
            <person name="Gilligan J."/>
            <person name="Le Lec M.F."/>
            <person name="Gruber M.A.M."/>
            <person name="Quinn O."/>
            <person name="Lovegrove M."/>
            <person name="Duncan E.J."/>
            <person name="Remnant E.J."/>
            <person name="Van Eeckhoven J."/>
            <person name="Graham B."/>
            <person name="Knapp R.A."/>
            <person name="Langford K.W."/>
            <person name="Kronenberg Z."/>
            <person name="Press M.O."/>
            <person name="Eacker S.M."/>
            <person name="Wilson-Rankin E.E."/>
            <person name="Purcell J."/>
            <person name="Lester P.J."/>
            <person name="Dearden P.K."/>
        </authorList>
    </citation>
    <scope>NUCLEOTIDE SEQUENCE</scope>
    <source>
        <strain evidence="2">Volc-1</strain>
    </source>
</reference>
<dbReference type="InterPro" id="IPR007110">
    <property type="entry name" value="Ig-like_dom"/>
</dbReference>
<protein>
    <recommendedName>
        <fullName evidence="1">Ig-like domain-containing protein</fullName>
    </recommendedName>
</protein>
<sequence>MDHCTSKCGITKESYYKRLFIFYPFVSENSAVGYYRITKYGSIYKQKSAFGQEPKIVRLDVPMFADPRWEEVTLQCEYDLGGKDLYSVKWFKDGVEFFRFMPSSEPVSEYFHVEGIVVDIAQSNGRQVKLLGQSNNRREKINLTGSYGCEVSSEAPSFRMTYAEANMSVAVLPTKPPVLDGFRPYYKIGEVLEAACTSALSYPRAVLTFILNGKESLEKRELHGCTCVKRNRLTPQKIFDRLKAVEMSETSRRYFEENSKIHKIIHHNCLWRIAKVPKSNVICAQSQFPLHPSNGILYYCTSICSCNNVDRAITTDLPTTGHNEEILISVSQLSFSLRLERQHFPGGTLHLVCQSSLPDIPNVRAFKTEKTATLAASNERLAQEAPKSASSSILVPSFTMLLCFLRISWN</sequence>